<dbReference type="Proteomes" id="UP000005237">
    <property type="component" value="Unassembled WGS sequence"/>
</dbReference>
<sequence length="104" mass="12194">MCFSREEYTVIINGMKRKIDFLTESDVDIRSINAMEEVTPAVIKKHFFEIFGSLPYMNCYMISLMWRFVDKPAIDFLNNQRFRVLGFNASTGSTPHDIQPFFSH</sequence>
<evidence type="ECO:0000313" key="2">
    <source>
        <dbReference type="Proteomes" id="UP000005237"/>
    </source>
</evidence>
<evidence type="ECO:0000313" key="1">
    <source>
        <dbReference type="EnsemblMetazoa" id="CJA30864.1"/>
    </source>
</evidence>
<proteinExistence type="predicted"/>
<accession>A0A8R1ICB7</accession>
<keyword evidence="2" id="KW-1185">Reference proteome</keyword>
<dbReference type="AlphaFoldDB" id="A0A8R1ICB7"/>
<reference evidence="1" key="2">
    <citation type="submission" date="2022-06" db="UniProtKB">
        <authorList>
            <consortium name="EnsemblMetazoa"/>
        </authorList>
    </citation>
    <scope>IDENTIFICATION</scope>
    <source>
        <strain evidence="1">DF5081</strain>
    </source>
</reference>
<protein>
    <submittedName>
        <fullName evidence="1">Uncharacterized protein</fullName>
    </submittedName>
</protein>
<reference evidence="2" key="1">
    <citation type="submission" date="2010-08" db="EMBL/GenBank/DDBJ databases">
        <authorList>
            <consortium name="Caenorhabditis japonica Sequencing Consortium"/>
            <person name="Wilson R.K."/>
        </authorList>
    </citation>
    <scope>NUCLEOTIDE SEQUENCE [LARGE SCALE GENOMIC DNA]</scope>
    <source>
        <strain evidence="2">DF5081</strain>
    </source>
</reference>
<name>A0A8R1ICB7_CAEJA</name>
<organism evidence="1 2">
    <name type="scientific">Caenorhabditis japonica</name>
    <dbReference type="NCBI Taxonomy" id="281687"/>
    <lineage>
        <taxon>Eukaryota</taxon>
        <taxon>Metazoa</taxon>
        <taxon>Ecdysozoa</taxon>
        <taxon>Nematoda</taxon>
        <taxon>Chromadorea</taxon>
        <taxon>Rhabditida</taxon>
        <taxon>Rhabditina</taxon>
        <taxon>Rhabditomorpha</taxon>
        <taxon>Rhabditoidea</taxon>
        <taxon>Rhabditidae</taxon>
        <taxon>Peloderinae</taxon>
        <taxon>Caenorhabditis</taxon>
    </lineage>
</organism>
<dbReference type="EnsemblMetazoa" id="CJA30864.1">
    <property type="protein sequence ID" value="CJA30864.1"/>
    <property type="gene ID" value="WBGene00206711"/>
</dbReference>